<gene>
    <name evidence="5" type="ORF">WJX81_007799</name>
</gene>
<comment type="caution">
    <text evidence="5">The sequence shown here is derived from an EMBL/GenBank/DDBJ whole genome shotgun (WGS) entry which is preliminary data.</text>
</comment>
<feature type="compositionally biased region" description="Low complexity" evidence="3">
    <location>
        <begin position="130"/>
        <end position="139"/>
    </location>
</feature>
<evidence type="ECO:0000256" key="1">
    <source>
        <dbReference type="ARBA" id="ARBA00022723"/>
    </source>
</evidence>
<dbReference type="EMBL" id="JALJOU010000032">
    <property type="protein sequence ID" value="KAK9834331.1"/>
    <property type="molecule type" value="Genomic_DNA"/>
</dbReference>
<feature type="domain" description="Gamma-butyrobetaine hydroxylase-like N-terminal" evidence="4">
    <location>
        <begin position="17"/>
        <end position="93"/>
    </location>
</feature>
<dbReference type="Proteomes" id="UP001445335">
    <property type="component" value="Unassembled WGS sequence"/>
</dbReference>
<evidence type="ECO:0000313" key="6">
    <source>
        <dbReference type="Proteomes" id="UP001445335"/>
    </source>
</evidence>
<name>A0AAW1RKE0_9CHLO</name>
<dbReference type="Gene3D" id="3.30.2020.30">
    <property type="match status" value="1"/>
</dbReference>
<accession>A0AAW1RKE0</accession>
<dbReference type="InterPro" id="IPR010376">
    <property type="entry name" value="GBBH-like_N"/>
</dbReference>
<keyword evidence="1" id="KW-0479">Metal-binding</keyword>
<dbReference type="InterPro" id="IPR038492">
    <property type="entry name" value="GBBH-like_N_sf"/>
</dbReference>
<keyword evidence="6" id="KW-1185">Reference proteome</keyword>
<organism evidence="5 6">
    <name type="scientific">Elliptochloris bilobata</name>
    <dbReference type="NCBI Taxonomy" id="381761"/>
    <lineage>
        <taxon>Eukaryota</taxon>
        <taxon>Viridiplantae</taxon>
        <taxon>Chlorophyta</taxon>
        <taxon>core chlorophytes</taxon>
        <taxon>Trebouxiophyceae</taxon>
        <taxon>Trebouxiophyceae incertae sedis</taxon>
        <taxon>Elliptochloris clade</taxon>
        <taxon>Elliptochloris</taxon>
    </lineage>
</organism>
<dbReference type="AlphaFoldDB" id="A0AAW1RKE0"/>
<evidence type="ECO:0000259" key="4">
    <source>
        <dbReference type="Pfam" id="PF06155"/>
    </source>
</evidence>
<evidence type="ECO:0000256" key="2">
    <source>
        <dbReference type="ARBA" id="ARBA00023004"/>
    </source>
</evidence>
<proteinExistence type="predicted"/>
<keyword evidence="2" id="KW-0408">Iron</keyword>
<dbReference type="Pfam" id="PF06155">
    <property type="entry name" value="GBBH-like_N"/>
    <property type="match status" value="1"/>
</dbReference>
<reference evidence="5 6" key="1">
    <citation type="journal article" date="2024" name="Nat. Commun.">
        <title>Phylogenomics reveals the evolutionary origins of lichenization in chlorophyte algae.</title>
        <authorList>
            <person name="Puginier C."/>
            <person name="Libourel C."/>
            <person name="Otte J."/>
            <person name="Skaloud P."/>
            <person name="Haon M."/>
            <person name="Grisel S."/>
            <person name="Petersen M."/>
            <person name="Berrin J.G."/>
            <person name="Delaux P.M."/>
            <person name="Dal Grande F."/>
            <person name="Keller J."/>
        </authorList>
    </citation>
    <scope>NUCLEOTIDE SEQUENCE [LARGE SCALE GENOMIC DNA]</scope>
    <source>
        <strain evidence="5 6">SAG 245.80</strain>
    </source>
</reference>
<evidence type="ECO:0000313" key="5">
    <source>
        <dbReference type="EMBL" id="KAK9834331.1"/>
    </source>
</evidence>
<feature type="region of interest" description="Disordered" evidence="3">
    <location>
        <begin position="117"/>
        <end position="139"/>
    </location>
</feature>
<sequence>MVTSSATAAPHAVRVHLLKSEKALEVAFSDGKTFRYPAELLRAESPSVQGQGRVVSGRRHIGVMSAEPVGNYAVRLQFDDLHATGIYTWPFLHELGRNKFARMRRYLRALRERGLSRDPPKRGVRRTPPARAAQGAAAAEACSRDRQRGRICVGALGTLL</sequence>
<protein>
    <recommendedName>
        <fullName evidence="4">Gamma-butyrobetaine hydroxylase-like N-terminal domain-containing protein</fullName>
    </recommendedName>
</protein>
<dbReference type="GO" id="GO:0046872">
    <property type="term" value="F:metal ion binding"/>
    <property type="evidence" value="ECO:0007669"/>
    <property type="project" value="UniProtKB-KW"/>
</dbReference>
<dbReference type="PANTHER" id="PTHR35303">
    <property type="entry name" value="OS02G0197800 PROTEIN"/>
    <property type="match status" value="1"/>
</dbReference>
<dbReference type="PANTHER" id="PTHR35303:SF5">
    <property type="entry name" value="OS02G0197800 PROTEIN"/>
    <property type="match status" value="1"/>
</dbReference>
<evidence type="ECO:0000256" key="3">
    <source>
        <dbReference type="SAM" id="MobiDB-lite"/>
    </source>
</evidence>